<dbReference type="PANTHER" id="PTHR46523:SF1">
    <property type="entry name" value="DCTP PYROPHOSPHATASE 1"/>
    <property type="match status" value="1"/>
</dbReference>
<proteinExistence type="predicted"/>
<dbReference type="Gene3D" id="1.10.287.1080">
    <property type="entry name" value="MazG-like"/>
    <property type="match status" value="1"/>
</dbReference>
<evidence type="ECO:0000313" key="1">
    <source>
        <dbReference type="EMBL" id="TCS35155.1"/>
    </source>
</evidence>
<comment type="caution">
    <text evidence="1">The sequence shown here is derived from an EMBL/GenBank/DDBJ whole genome shotgun (WGS) entry which is preliminary data.</text>
</comment>
<dbReference type="PIRSF" id="PIRSF029826">
    <property type="entry name" value="UCP029826_pph"/>
    <property type="match status" value="1"/>
</dbReference>
<dbReference type="EMBL" id="SLZQ01000011">
    <property type="protein sequence ID" value="TCS35155.1"/>
    <property type="molecule type" value="Genomic_DNA"/>
</dbReference>
<sequence>MNDLAALQTALFQFRDERNWKQFHTLKNLIASVSIEAAELLELTQWKTDDEMQAAKNDPAYRQALQEECADVLMYLLLVADEAGFDLLEAAAAKLKKNEQKYPVGLAYGSAKKYTKLAED</sequence>
<dbReference type="GO" id="GO:0009143">
    <property type="term" value="P:nucleoside triphosphate catabolic process"/>
    <property type="evidence" value="ECO:0007669"/>
    <property type="project" value="InterPro"/>
</dbReference>
<reference evidence="1 2" key="1">
    <citation type="submission" date="2019-03" db="EMBL/GenBank/DDBJ databases">
        <title>Genomic Encyclopedia of Type Strains, Phase IV (KMG-IV): sequencing the most valuable type-strain genomes for metagenomic binning, comparative biology and taxonomic classification.</title>
        <authorList>
            <person name="Goeker M."/>
        </authorList>
    </citation>
    <scope>NUCLEOTIDE SEQUENCE [LARGE SCALE GENOMIC DNA]</scope>
    <source>
        <strain evidence="1 2">DSM 7445</strain>
    </source>
</reference>
<gene>
    <name evidence="1" type="ORF">EDC30_11170</name>
</gene>
<dbReference type="PANTHER" id="PTHR46523">
    <property type="entry name" value="DCTP PYROPHOSPHATASE 1"/>
    <property type="match status" value="1"/>
</dbReference>
<name>A0A4R3HQW0_PAULE</name>
<dbReference type="OrthoDB" id="9791898at2"/>
<dbReference type="RefSeq" id="WP_132259736.1">
    <property type="nucleotide sequence ID" value="NZ_SLZQ01000011.1"/>
</dbReference>
<accession>A0A4R3HQW0</accession>
<dbReference type="Pfam" id="PF12643">
    <property type="entry name" value="MazG-like"/>
    <property type="match status" value="1"/>
</dbReference>
<keyword evidence="2" id="KW-1185">Reference proteome</keyword>
<dbReference type="Proteomes" id="UP000295382">
    <property type="component" value="Unassembled WGS sequence"/>
</dbReference>
<dbReference type="CDD" id="cd11537">
    <property type="entry name" value="NTP-PPase_RS21-C6_like"/>
    <property type="match status" value="1"/>
</dbReference>
<protein>
    <submittedName>
        <fullName evidence="1">NTP pyrophosphatase (Non-canonical NTP hydrolase)</fullName>
    </submittedName>
</protein>
<dbReference type="AlphaFoldDB" id="A0A4R3HQW0"/>
<organism evidence="1 2">
    <name type="scientific">Paucimonas lemoignei</name>
    <name type="common">Pseudomonas lemoignei</name>
    <dbReference type="NCBI Taxonomy" id="29443"/>
    <lineage>
        <taxon>Bacteria</taxon>
        <taxon>Pseudomonadati</taxon>
        <taxon>Pseudomonadota</taxon>
        <taxon>Betaproteobacteria</taxon>
        <taxon>Burkholderiales</taxon>
        <taxon>Burkholderiaceae</taxon>
        <taxon>Paucimonas</taxon>
    </lineage>
</organism>
<keyword evidence="1" id="KW-0378">Hydrolase</keyword>
<dbReference type="InterPro" id="IPR052555">
    <property type="entry name" value="dCTP_Pyrophosphatase"/>
</dbReference>
<dbReference type="InterPro" id="IPR025984">
    <property type="entry name" value="DCTPP"/>
</dbReference>
<dbReference type="SUPFAM" id="SSF101386">
    <property type="entry name" value="all-alpha NTP pyrophosphatases"/>
    <property type="match status" value="1"/>
</dbReference>
<evidence type="ECO:0000313" key="2">
    <source>
        <dbReference type="Proteomes" id="UP000295382"/>
    </source>
</evidence>
<dbReference type="GO" id="GO:0047429">
    <property type="term" value="F:nucleoside triphosphate diphosphatase activity"/>
    <property type="evidence" value="ECO:0007669"/>
    <property type="project" value="InterPro"/>
</dbReference>